<evidence type="ECO:0000313" key="2">
    <source>
        <dbReference type="Proteomes" id="UP000580891"/>
    </source>
</evidence>
<comment type="caution">
    <text evidence="1">The sequence shown here is derived from an EMBL/GenBank/DDBJ whole genome shotgun (WGS) entry which is preliminary data.</text>
</comment>
<name>A0A7W0BV00_9BACL</name>
<dbReference type="Proteomes" id="UP000580891">
    <property type="component" value="Unassembled WGS sequence"/>
</dbReference>
<gene>
    <name evidence="1" type="ORF">HNQ85_001270</name>
</gene>
<dbReference type="Pfam" id="PF10819">
    <property type="entry name" value="DUF2564"/>
    <property type="match status" value="1"/>
</dbReference>
<proteinExistence type="predicted"/>
<accession>A0A7W0BV00</accession>
<dbReference type="EMBL" id="JACDUU010000002">
    <property type="protein sequence ID" value="MBA2871000.1"/>
    <property type="molecule type" value="Genomic_DNA"/>
</dbReference>
<reference evidence="1 2" key="1">
    <citation type="submission" date="2020-07" db="EMBL/GenBank/DDBJ databases">
        <title>Genomic Encyclopedia of Type Strains, Phase IV (KMG-IV): sequencing the most valuable type-strain genomes for metagenomic binning, comparative biology and taxonomic classification.</title>
        <authorList>
            <person name="Goeker M."/>
        </authorList>
    </citation>
    <scope>NUCLEOTIDE SEQUENCE [LARGE SCALE GENOMIC DNA]</scope>
    <source>
        <strain evidence="1 2">DSM 25220</strain>
    </source>
</reference>
<evidence type="ECO:0008006" key="3">
    <source>
        <dbReference type="Google" id="ProtNLM"/>
    </source>
</evidence>
<organism evidence="1 2">
    <name type="scientific">[Anoxybacillus] calidus</name>
    <dbReference type="NCBI Taxonomy" id="575178"/>
    <lineage>
        <taxon>Bacteria</taxon>
        <taxon>Bacillati</taxon>
        <taxon>Bacillota</taxon>
        <taxon>Bacilli</taxon>
        <taxon>Bacillales</taxon>
        <taxon>Anoxybacillaceae</taxon>
        <taxon>Paranoxybacillus</taxon>
    </lineage>
</organism>
<dbReference type="RefSeq" id="WP_181536873.1">
    <property type="nucleotide sequence ID" value="NZ_JACDUU010000002.1"/>
</dbReference>
<dbReference type="InterPro" id="IPR020314">
    <property type="entry name" value="Uncharacterised_YpzA"/>
</dbReference>
<evidence type="ECO:0000313" key="1">
    <source>
        <dbReference type="EMBL" id="MBA2871000.1"/>
    </source>
</evidence>
<dbReference type="AlphaFoldDB" id="A0A7W0BV00"/>
<keyword evidence="2" id="KW-1185">Reference proteome</keyword>
<protein>
    <recommendedName>
        <fullName evidence="3">Cytosolic protein</fullName>
    </recommendedName>
</protein>
<sequence>MKREIHSGYNDLMQVEMSIKTAQKMVGSATMSLDKDMLDGAKQAVSDAHARLAEARHQATGVDEEFLRRCEQELQQAEHQLNEALK</sequence>